<organism evidence="1 2">
    <name type="scientific">Periplaneta americana</name>
    <name type="common">American cockroach</name>
    <name type="synonym">Blatta americana</name>
    <dbReference type="NCBI Taxonomy" id="6978"/>
    <lineage>
        <taxon>Eukaryota</taxon>
        <taxon>Metazoa</taxon>
        <taxon>Ecdysozoa</taxon>
        <taxon>Arthropoda</taxon>
        <taxon>Hexapoda</taxon>
        <taxon>Insecta</taxon>
        <taxon>Pterygota</taxon>
        <taxon>Neoptera</taxon>
        <taxon>Polyneoptera</taxon>
        <taxon>Dictyoptera</taxon>
        <taxon>Blattodea</taxon>
        <taxon>Blattoidea</taxon>
        <taxon>Blattidae</taxon>
        <taxon>Blattinae</taxon>
        <taxon>Periplaneta</taxon>
    </lineage>
</organism>
<reference evidence="1 2" key="1">
    <citation type="journal article" date="2022" name="Allergy">
        <title>Genome assembly and annotation of Periplaneta americana reveal a comprehensive cockroach allergen profile.</title>
        <authorList>
            <person name="Wang L."/>
            <person name="Xiong Q."/>
            <person name="Saelim N."/>
            <person name="Wang L."/>
            <person name="Nong W."/>
            <person name="Wan A.T."/>
            <person name="Shi M."/>
            <person name="Liu X."/>
            <person name="Cao Q."/>
            <person name="Hui J.H.L."/>
            <person name="Sookrung N."/>
            <person name="Leung T.F."/>
            <person name="Tungtrongchitr A."/>
            <person name="Tsui S.K.W."/>
        </authorList>
    </citation>
    <scope>NUCLEOTIDE SEQUENCE [LARGE SCALE GENOMIC DNA]</scope>
    <source>
        <strain evidence="1">PWHHKU_190912</strain>
    </source>
</reference>
<evidence type="ECO:0000313" key="2">
    <source>
        <dbReference type="Proteomes" id="UP001148838"/>
    </source>
</evidence>
<dbReference type="EMBL" id="JAJSOF020000037">
    <property type="protein sequence ID" value="KAJ4427954.1"/>
    <property type="molecule type" value="Genomic_DNA"/>
</dbReference>
<evidence type="ECO:0000313" key="1">
    <source>
        <dbReference type="EMBL" id="KAJ4427954.1"/>
    </source>
</evidence>
<dbReference type="Proteomes" id="UP001148838">
    <property type="component" value="Unassembled WGS sequence"/>
</dbReference>
<keyword evidence="2" id="KW-1185">Reference proteome</keyword>
<sequence length="250" mass="28488">MAGLCEGGNEPSGSLKAICKRSAAICAVAFLVCDVTSLYSRTNRNQSVTSTSRVRLFMYITIFIKGNRDSHRYDNEITTEPVELRCERNFSNIKAETHFKSLTHTSDVMTHFEMNTQYIVYRYSASSYDERVMERRKILSPAPGFEPGFSALRADALSTKPRRSITLSSYDDAEYLHGNIICTSVHQKNMYDMRNKSHCALRRRLYRRIPANQSLIRVHLNTCMDFGPAFIDIYDVVQRAATRGNPRDGA</sequence>
<name>A0ABQ8S227_PERAM</name>
<protein>
    <submittedName>
        <fullName evidence="1">Uncharacterized protein</fullName>
    </submittedName>
</protein>
<gene>
    <name evidence="1" type="ORF">ANN_23967</name>
</gene>
<proteinExistence type="predicted"/>
<comment type="caution">
    <text evidence="1">The sequence shown here is derived from an EMBL/GenBank/DDBJ whole genome shotgun (WGS) entry which is preliminary data.</text>
</comment>
<accession>A0ABQ8S227</accession>